<evidence type="ECO:0000313" key="1">
    <source>
        <dbReference type="EMBL" id="PYI23349.1"/>
    </source>
</evidence>
<protein>
    <submittedName>
        <fullName evidence="1">Uncharacterized protein</fullName>
    </submittedName>
</protein>
<organism evidence="1 2">
    <name type="scientific">Aspergillus violaceofuscus (strain CBS 115571)</name>
    <dbReference type="NCBI Taxonomy" id="1450538"/>
    <lineage>
        <taxon>Eukaryota</taxon>
        <taxon>Fungi</taxon>
        <taxon>Dikarya</taxon>
        <taxon>Ascomycota</taxon>
        <taxon>Pezizomycotina</taxon>
        <taxon>Eurotiomycetes</taxon>
        <taxon>Eurotiomycetidae</taxon>
        <taxon>Eurotiales</taxon>
        <taxon>Aspergillaceae</taxon>
        <taxon>Aspergillus</taxon>
    </lineage>
</organism>
<reference evidence="1 2" key="1">
    <citation type="submission" date="2018-02" db="EMBL/GenBank/DDBJ databases">
        <title>The genomes of Aspergillus section Nigri reveals drivers in fungal speciation.</title>
        <authorList>
            <consortium name="DOE Joint Genome Institute"/>
            <person name="Vesth T.C."/>
            <person name="Nybo J."/>
            <person name="Theobald S."/>
            <person name="Brandl J."/>
            <person name="Frisvad J.C."/>
            <person name="Nielsen K.F."/>
            <person name="Lyhne E.K."/>
            <person name="Kogle M.E."/>
            <person name="Kuo A."/>
            <person name="Riley R."/>
            <person name="Clum A."/>
            <person name="Nolan M."/>
            <person name="Lipzen A."/>
            <person name="Salamov A."/>
            <person name="Henrissat B."/>
            <person name="Wiebenga A."/>
            <person name="De vries R.P."/>
            <person name="Grigoriev I.V."/>
            <person name="Mortensen U.H."/>
            <person name="Andersen M.R."/>
            <person name="Baker S.E."/>
        </authorList>
    </citation>
    <scope>NUCLEOTIDE SEQUENCE [LARGE SCALE GENOMIC DNA]</scope>
    <source>
        <strain evidence="1 2">CBS 115571</strain>
    </source>
</reference>
<sequence length="133" mass="14765">MDDCDPSSCYASRKLGFCSLTSSISGLRSVAVSLALIRPTRTPPSTSPPSPRACVTNTCYLRHGKDLDPSRSSHEQGCSTAWGHPRIDLSESEALHHFHQLQRRACREHAAVWGLRSGEAFPLPHGWHLHFDY</sequence>
<proteinExistence type="predicted"/>
<dbReference type="Proteomes" id="UP000249829">
    <property type="component" value="Unassembled WGS sequence"/>
</dbReference>
<dbReference type="EMBL" id="KZ825106">
    <property type="protein sequence ID" value="PYI23349.1"/>
    <property type="molecule type" value="Genomic_DNA"/>
</dbReference>
<dbReference type="AlphaFoldDB" id="A0A2V5HG10"/>
<gene>
    <name evidence="1" type="ORF">BO99DRAFT_202679</name>
</gene>
<evidence type="ECO:0000313" key="2">
    <source>
        <dbReference type="Proteomes" id="UP000249829"/>
    </source>
</evidence>
<keyword evidence="2" id="KW-1185">Reference proteome</keyword>
<accession>A0A2V5HG10</accession>
<name>A0A2V5HG10_ASPV1</name>